<gene>
    <name evidence="1" type="ORF">BA18</name>
</gene>
<dbReference type="EMBL" id="AY341443">
    <property type="protein sequence ID" value="AAR13312.1"/>
    <property type="molecule type" value="Genomic_DNA"/>
</dbReference>
<accession>Q69F90</accession>
<proteinExistence type="predicted"/>
<sequence length="133" mass="15317">MKFLNKKKFRIGENPLLQINLHEASTCRIGHILCLRAAIHRLPYTKTAPAELIGHIPYIRTAIHPSDVTPYMLLIICPAAPPRSYKVTFPKRLQQFLYCINGAAVSPYSCHTLSATPPIQLRKRFWQWHPIYL</sequence>
<evidence type="ECO:0000313" key="1">
    <source>
        <dbReference type="EMBL" id="AAR13312.1"/>
    </source>
</evidence>
<reference evidence="1" key="1">
    <citation type="submission" date="2003-07" db="EMBL/GenBank/DDBJ databases">
        <title>Sequence analysis of a BAC clone harboring the Co-4 locus for anthracnose resistance in common bean.</title>
        <authorList>
            <person name="Melotto M."/>
            <person name="Camargo L.E.A."/>
        </authorList>
    </citation>
    <scope>NUCLEOTIDE SEQUENCE</scope>
</reference>
<protein>
    <submittedName>
        <fullName evidence="1">Uncharacterized protein</fullName>
    </submittedName>
</protein>
<organism evidence="1">
    <name type="scientific">Phaseolus vulgaris</name>
    <name type="common">Kidney bean</name>
    <name type="synonym">French bean</name>
    <dbReference type="NCBI Taxonomy" id="3885"/>
    <lineage>
        <taxon>Eukaryota</taxon>
        <taxon>Viridiplantae</taxon>
        <taxon>Streptophyta</taxon>
        <taxon>Embryophyta</taxon>
        <taxon>Tracheophyta</taxon>
        <taxon>Spermatophyta</taxon>
        <taxon>Magnoliopsida</taxon>
        <taxon>eudicotyledons</taxon>
        <taxon>Gunneridae</taxon>
        <taxon>Pentapetalae</taxon>
        <taxon>rosids</taxon>
        <taxon>fabids</taxon>
        <taxon>Fabales</taxon>
        <taxon>Fabaceae</taxon>
        <taxon>Papilionoideae</taxon>
        <taxon>50 kb inversion clade</taxon>
        <taxon>NPAAA clade</taxon>
        <taxon>indigoferoid/millettioid clade</taxon>
        <taxon>Phaseoleae</taxon>
        <taxon>Phaseolus</taxon>
    </lineage>
</organism>
<dbReference type="AlphaFoldDB" id="Q69F90"/>
<name>Q69F90_PHAVU</name>